<feature type="region of interest" description="Disordered" evidence="1">
    <location>
        <begin position="277"/>
        <end position="360"/>
    </location>
</feature>
<evidence type="ECO:0000313" key="3">
    <source>
        <dbReference type="Proteomes" id="UP000269849"/>
    </source>
</evidence>
<evidence type="ECO:0000256" key="1">
    <source>
        <dbReference type="SAM" id="MobiDB-lite"/>
    </source>
</evidence>
<evidence type="ECO:0000313" key="2">
    <source>
        <dbReference type="EMBL" id="AZF93333.1"/>
    </source>
</evidence>
<feature type="compositionally biased region" description="Gly residues" evidence="1">
    <location>
        <begin position="284"/>
        <end position="296"/>
    </location>
</feature>
<name>A0A3G8FEW9_9CAUD</name>
<gene>
    <name evidence="2" type="primary">71</name>
    <name evidence="2" type="ORF">SEA_BEELZEBUB_71</name>
</gene>
<feature type="compositionally biased region" description="Basic and acidic residues" evidence="1">
    <location>
        <begin position="169"/>
        <end position="179"/>
    </location>
</feature>
<dbReference type="EMBL" id="MK061407">
    <property type="protein sequence ID" value="AZF93333.1"/>
    <property type="molecule type" value="Genomic_DNA"/>
</dbReference>
<reference evidence="2 3" key="1">
    <citation type="submission" date="2018-10" db="EMBL/GenBank/DDBJ databases">
        <authorList>
            <person name="Sevcik K."/>
            <person name="Aulner M.R."/>
            <person name="Preston P.A."/>
            <person name="Tolsma S."/>
            <person name="Garlena R.A."/>
            <person name="Russell D.A."/>
            <person name="Pope W.H."/>
            <person name="Jacobs-Sera D."/>
            <person name="Hatfull G.F."/>
        </authorList>
    </citation>
    <scope>NUCLEOTIDE SEQUENCE [LARGE SCALE GENOMIC DNA]</scope>
</reference>
<feature type="compositionally biased region" description="Low complexity" evidence="1">
    <location>
        <begin position="317"/>
        <end position="327"/>
    </location>
</feature>
<dbReference type="Proteomes" id="UP000269849">
    <property type="component" value="Segment"/>
</dbReference>
<protein>
    <submittedName>
        <fullName evidence="2">Uncharacterized protein</fullName>
    </submittedName>
</protein>
<accession>A0A3G8FEW9</accession>
<proteinExistence type="predicted"/>
<sequence>MKPDDIPGGGRVEVVGDVEMEVGISVQQQEKLLRELRKPFPEDRIEKLPKPKWKGAWTDKRGANCPECHGYHVLENTIHLDYVGHANVTDRLLEIDPYWYWEPMAYTDQGTPLFSDGGLWIKLTVVGVTRIGFGDGASVKEVIGDAIRNAAMRFGVGLDLWAKIDLQSERNPGDGEAQRGRQVSQRPVRDGDTQSKRQRGRVSGQGRQSEAREVPAQANPPRAANQDALDYLGAVCDENGLSRRAVAERFESDYDQDVRQADAELICGFADLLAEECNPDPPTGGAGEEPAGGGDVGDGDGRADGADAAPSDDESAGDSSAAADVPAEVNPDGTCVWCGEAHEGGPENCSDVAQKPGDMF</sequence>
<feature type="region of interest" description="Disordered" evidence="1">
    <location>
        <begin position="169"/>
        <end position="223"/>
    </location>
</feature>
<organism evidence="2 3">
    <name type="scientific">Mycobacterium phage Beelzebub</name>
    <dbReference type="NCBI Taxonomy" id="2488783"/>
    <lineage>
        <taxon>Viruses</taxon>
        <taxon>Duplodnaviria</taxon>
        <taxon>Heunggongvirae</taxon>
        <taxon>Uroviricota</taxon>
        <taxon>Caudoviricetes</taxon>
        <taxon>Marvinvirus</taxon>
        <taxon>Marvinvirus marvin</taxon>
    </lineage>
</organism>